<evidence type="ECO:0000313" key="2">
    <source>
        <dbReference type="Proteomes" id="UP001345963"/>
    </source>
</evidence>
<reference evidence="1 2" key="1">
    <citation type="submission" date="2021-07" db="EMBL/GenBank/DDBJ databases">
        <authorList>
            <person name="Palmer J.M."/>
        </authorList>
    </citation>
    <scope>NUCLEOTIDE SEQUENCE [LARGE SCALE GENOMIC DNA]</scope>
    <source>
        <strain evidence="1 2">AT_MEX2019</strain>
        <tissue evidence="1">Muscle</tissue>
    </source>
</reference>
<organism evidence="1 2">
    <name type="scientific">Ataeniobius toweri</name>
    <dbReference type="NCBI Taxonomy" id="208326"/>
    <lineage>
        <taxon>Eukaryota</taxon>
        <taxon>Metazoa</taxon>
        <taxon>Chordata</taxon>
        <taxon>Craniata</taxon>
        <taxon>Vertebrata</taxon>
        <taxon>Euteleostomi</taxon>
        <taxon>Actinopterygii</taxon>
        <taxon>Neopterygii</taxon>
        <taxon>Teleostei</taxon>
        <taxon>Neoteleostei</taxon>
        <taxon>Acanthomorphata</taxon>
        <taxon>Ovalentaria</taxon>
        <taxon>Atherinomorphae</taxon>
        <taxon>Cyprinodontiformes</taxon>
        <taxon>Goodeidae</taxon>
        <taxon>Ataeniobius</taxon>
    </lineage>
</organism>
<evidence type="ECO:0000313" key="1">
    <source>
        <dbReference type="EMBL" id="MED6248888.1"/>
    </source>
</evidence>
<comment type="caution">
    <text evidence="1">The sequence shown here is derived from an EMBL/GenBank/DDBJ whole genome shotgun (WGS) entry which is preliminary data.</text>
</comment>
<protein>
    <submittedName>
        <fullName evidence="1">Uncharacterized protein</fullName>
    </submittedName>
</protein>
<dbReference type="EMBL" id="JAHUTI010050909">
    <property type="protein sequence ID" value="MED6248888.1"/>
    <property type="molecule type" value="Genomic_DNA"/>
</dbReference>
<keyword evidence="2" id="KW-1185">Reference proteome</keyword>
<sequence length="92" mass="9828">MENSAPSLLRARHLQAAKLTYHQVTCFDLGCERGNTPPGCTRLTLLSANASGQPALSVAHSVCEGKVIRVIVTSTMTKLGQCNPNPLHCRQG</sequence>
<proteinExistence type="predicted"/>
<accession>A0ABU7BF09</accession>
<gene>
    <name evidence="1" type="ORF">ATANTOWER_006524</name>
</gene>
<dbReference type="Proteomes" id="UP001345963">
    <property type="component" value="Unassembled WGS sequence"/>
</dbReference>
<name>A0ABU7BF09_9TELE</name>